<dbReference type="Gene3D" id="3.30.420.150">
    <property type="entry name" value="Exopolyphosphatase. Domain 2"/>
    <property type="match status" value="1"/>
</dbReference>
<reference evidence="3" key="1">
    <citation type="submission" date="2021-03" db="EMBL/GenBank/DDBJ databases">
        <authorList>
            <person name="Tagirdzhanova G."/>
        </authorList>
    </citation>
    <scope>NUCLEOTIDE SEQUENCE</scope>
</reference>
<proteinExistence type="predicted"/>
<evidence type="ECO:0000259" key="2">
    <source>
        <dbReference type="Pfam" id="PF23566"/>
    </source>
</evidence>
<dbReference type="Gene3D" id="3.30.420.40">
    <property type="match status" value="1"/>
</dbReference>
<organism evidence="3 4">
    <name type="scientific">Gomphillus americanus</name>
    <dbReference type="NCBI Taxonomy" id="1940652"/>
    <lineage>
        <taxon>Eukaryota</taxon>
        <taxon>Fungi</taxon>
        <taxon>Dikarya</taxon>
        <taxon>Ascomycota</taxon>
        <taxon>Pezizomycotina</taxon>
        <taxon>Lecanoromycetes</taxon>
        <taxon>OSLEUM clade</taxon>
        <taxon>Ostropomycetidae</taxon>
        <taxon>Ostropales</taxon>
        <taxon>Graphidaceae</taxon>
        <taxon>Gomphilloideae</taxon>
        <taxon>Gomphillus</taxon>
    </lineage>
</organism>
<dbReference type="PANTHER" id="PTHR30005">
    <property type="entry name" value="EXOPOLYPHOSPHATASE"/>
    <property type="match status" value="1"/>
</dbReference>
<dbReference type="InterPro" id="IPR043129">
    <property type="entry name" value="ATPase_NBD"/>
</dbReference>
<dbReference type="Proteomes" id="UP000664169">
    <property type="component" value="Unassembled WGS sequence"/>
</dbReference>
<evidence type="ECO:0000313" key="4">
    <source>
        <dbReference type="Proteomes" id="UP000664169"/>
    </source>
</evidence>
<name>A0A8H3I4N9_9LECA</name>
<dbReference type="Pfam" id="PF02541">
    <property type="entry name" value="Ppx-GppA"/>
    <property type="match status" value="1"/>
</dbReference>
<dbReference type="Pfam" id="PF23566">
    <property type="entry name" value="RTG2_C"/>
    <property type="match status" value="1"/>
</dbReference>
<dbReference type="SUPFAM" id="SSF53067">
    <property type="entry name" value="Actin-like ATPase domain"/>
    <property type="match status" value="2"/>
</dbReference>
<dbReference type="InterPro" id="IPR050273">
    <property type="entry name" value="GppA/Ppx_hydrolase"/>
</dbReference>
<feature type="domain" description="RTG2 C-terminal" evidence="2">
    <location>
        <begin position="358"/>
        <end position="568"/>
    </location>
</feature>
<dbReference type="EMBL" id="CAJPDQ010000001">
    <property type="protein sequence ID" value="CAF9903170.1"/>
    <property type="molecule type" value="Genomic_DNA"/>
</dbReference>
<sequence>MEGNADGQAMAAHLHAIVDMGSNGIRYSITNLSLPTARLLPTIYQSRSAISIYDAQFCGLSGTREPIPTETISNIIFALQSFVKACQAFEVPRENIRILATEATRTAPNSVEFREQIKAVTGLGVELLSKEDEGRIGALGIASSFPAPLKGIVLDLGGGSVQISWLKLAMGGDLQRSKSAMSMPFGAAAMMGRLVSGTKAAELSNEIKSAFQNALQELDLPNDILDPMANGITLYLSGGGFRGWGYALMERHTIKPYPIPIINGFGISADAFSPQSVLGQDLAHQDAQAFPEQRISTPITDDEFRISARRASQAPAVALLINSLLTVLPKVSTIYFAQGGVREGSLYSLLPADIQSQHPLVAATQPFAAPGAERLAEIIQNSIPQSATTNLPPFLDLAYSRKAFTTALANLLTHHGSCPKDIRPSAALRSTTTGILAATHGLTHESRAWLALALLGRWGASREDLPKTDTQFYDGLSMLVGAEAAWWAGYIGRFAGVVGAAFPAGYGEENDIRPSKCSAEWDDKGKKSVILLSAEFDGDENVRKALKQLVKWGKKKKWGARLVQGYKVVISGMNDENSD</sequence>
<feature type="domain" description="Ppx/GppA phosphatase N-terminal" evidence="1">
    <location>
        <begin position="62"/>
        <end position="351"/>
    </location>
</feature>
<dbReference type="GO" id="GO:0006357">
    <property type="term" value="P:regulation of transcription by RNA polymerase II"/>
    <property type="evidence" value="ECO:0007669"/>
    <property type="project" value="TreeGrafter"/>
</dbReference>
<evidence type="ECO:0000313" key="3">
    <source>
        <dbReference type="EMBL" id="CAF9903170.1"/>
    </source>
</evidence>
<dbReference type="AlphaFoldDB" id="A0A8H3I4N9"/>
<evidence type="ECO:0008006" key="5">
    <source>
        <dbReference type="Google" id="ProtNLM"/>
    </source>
</evidence>
<comment type="caution">
    <text evidence="3">The sequence shown here is derived from an EMBL/GenBank/DDBJ whole genome shotgun (WGS) entry which is preliminary data.</text>
</comment>
<dbReference type="InterPro" id="IPR003695">
    <property type="entry name" value="Ppx_GppA_N"/>
</dbReference>
<keyword evidence="4" id="KW-1185">Reference proteome</keyword>
<gene>
    <name evidence="3" type="ORF">GOMPHAMPRED_000115</name>
</gene>
<dbReference type="OrthoDB" id="2014654at2759"/>
<protein>
    <recommendedName>
        <fullName evidence="5">Ppx/GppA phosphatase domain-containing protein</fullName>
    </recommendedName>
</protein>
<accession>A0A8H3I4N9</accession>
<dbReference type="PANTHER" id="PTHR30005:SF0">
    <property type="entry name" value="RETROGRADE REGULATION PROTEIN 2"/>
    <property type="match status" value="1"/>
</dbReference>
<dbReference type="InterPro" id="IPR057512">
    <property type="entry name" value="RTG2_C"/>
</dbReference>
<dbReference type="FunFam" id="3.30.420.40:FF:000191">
    <property type="entry name" value="Retrograde regulation protein 2"/>
    <property type="match status" value="1"/>
</dbReference>
<evidence type="ECO:0000259" key="1">
    <source>
        <dbReference type="Pfam" id="PF02541"/>
    </source>
</evidence>